<dbReference type="GO" id="GO:0006813">
    <property type="term" value="P:potassium ion transport"/>
    <property type="evidence" value="ECO:0007669"/>
    <property type="project" value="InterPro"/>
</dbReference>
<dbReference type="InterPro" id="IPR050721">
    <property type="entry name" value="Trk_Ktr_HKT_K-transport"/>
</dbReference>
<feature type="transmembrane region" description="Helical" evidence="2">
    <location>
        <begin position="73"/>
        <end position="94"/>
    </location>
</feature>
<dbReference type="InterPro" id="IPR036291">
    <property type="entry name" value="NAD(P)-bd_dom_sf"/>
</dbReference>
<keyword evidence="4" id="KW-0813">Transport</keyword>
<evidence type="ECO:0000259" key="3">
    <source>
        <dbReference type="PROSITE" id="PS51201"/>
    </source>
</evidence>
<feature type="domain" description="RCK N-terminal" evidence="3">
    <location>
        <begin position="114"/>
        <end position="246"/>
    </location>
</feature>
<dbReference type="PANTHER" id="PTHR43833">
    <property type="entry name" value="POTASSIUM CHANNEL PROTEIN 2-RELATED-RELATED"/>
    <property type="match status" value="1"/>
</dbReference>
<dbReference type="EMBL" id="CP002869">
    <property type="protein sequence ID" value="AEI45082.1"/>
    <property type="molecule type" value="Genomic_DNA"/>
</dbReference>
<comment type="subcellular location">
    <subcellularLocation>
        <location evidence="1">Cell membrane</location>
        <topology evidence="1">Multi-pass membrane protein</topology>
    </subcellularLocation>
</comment>
<evidence type="ECO:0000313" key="4">
    <source>
        <dbReference type="EMBL" id="AEI45082.1"/>
    </source>
</evidence>
<dbReference type="SUPFAM" id="SSF51735">
    <property type="entry name" value="NAD(P)-binding Rossmann-fold domains"/>
    <property type="match status" value="1"/>
</dbReference>
<name>F8F757_PAEMK</name>
<dbReference type="AlphaFoldDB" id="F8F757"/>
<dbReference type="PATRIC" id="fig|1036673.3.peg.6116"/>
<dbReference type="Gene3D" id="3.40.50.720">
    <property type="entry name" value="NAD(P)-binding Rossmann-like Domain"/>
    <property type="match status" value="1"/>
</dbReference>
<dbReference type="Pfam" id="PF07885">
    <property type="entry name" value="Ion_trans_2"/>
    <property type="match status" value="1"/>
</dbReference>
<dbReference type="GO" id="GO:0034220">
    <property type="term" value="P:monoatomic ion transmembrane transport"/>
    <property type="evidence" value="ECO:0007669"/>
    <property type="project" value="UniProtKB-KW"/>
</dbReference>
<dbReference type="Gene3D" id="1.10.287.70">
    <property type="match status" value="1"/>
</dbReference>
<proteinExistence type="predicted"/>
<dbReference type="GO" id="GO:0005886">
    <property type="term" value="C:plasma membrane"/>
    <property type="evidence" value="ECO:0007669"/>
    <property type="project" value="UniProtKB-SubCell"/>
</dbReference>
<dbReference type="HOGENOM" id="CLU_050982_1_1_9"/>
<evidence type="ECO:0000313" key="5">
    <source>
        <dbReference type="Proteomes" id="UP000006620"/>
    </source>
</evidence>
<dbReference type="SUPFAM" id="SSF81324">
    <property type="entry name" value="Voltage-gated potassium channels"/>
    <property type="match status" value="1"/>
</dbReference>
<keyword evidence="2" id="KW-1133">Transmembrane helix</keyword>
<dbReference type="PANTHER" id="PTHR43833:SF9">
    <property type="entry name" value="POTASSIUM CHANNEL PROTEIN YUGO-RELATED"/>
    <property type="match status" value="1"/>
</dbReference>
<dbReference type="PROSITE" id="PS51201">
    <property type="entry name" value="RCK_N"/>
    <property type="match status" value="1"/>
</dbReference>
<dbReference type="KEGG" id="pms:KNP414_06561"/>
<evidence type="ECO:0000256" key="1">
    <source>
        <dbReference type="ARBA" id="ARBA00004651"/>
    </source>
</evidence>
<protein>
    <submittedName>
        <fullName evidence="4">Potassium channel protein</fullName>
    </submittedName>
</protein>
<sequence length="340" mass="38323">MYTIVHLWRRLMKMNTGSVFVLTFFVILLSSLLLRRLEPATFPTLLESVYFVMTTVVTVGHGDYSPKTDLGKLFVMSLYVYGIGLMTLFIGRFFDAVATWRRWREEGKLAYKKKGHLIFIGWGRKVETAVEEILSSYEDAEIVLIDHSLNRTPVSDERVHFIRGDAASEEVLMKANLLEAGSVAIFSDERLEDALSADGKTALIALGVEGVASDHGRTVHTIVELRKSSHKKQFRYAKVDAFIPSVESVALLMVRESLHKGSSSIYSQMLSQRDGANWYEIRPRPEWKTYRAAAHALWDLGANLVAVNDNLEVARHAGEGLQASDKLYIVCSEEVYSQLK</sequence>
<organism evidence="4 5">
    <name type="scientific">Paenibacillus mucilaginosus (strain KNP414)</name>
    <dbReference type="NCBI Taxonomy" id="1036673"/>
    <lineage>
        <taxon>Bacteria</taxon>
        <taxon>Bacillati</taxon>
        <taxon>Bacillota</taxon>
        <taxon>Bacilli</taxon>
        <taxon>Bacillales</taxon>
        <taxon>Paenibacillaceae</taxon>
        <taxon>Paenibacillus</taxon>
    </lineage>
</organism>
<dbReference type="Proteomes" id="UP000006620">
    <property type="component" value="Chromosome"/>
</dbReference>
<dbReference type="InterPro" id="IPR003148">
    <property type="entry name" value="RCK_N"/>
</dbReference>
<accession>F8F757</accession>
<evidence type="ECO:0000256" key="2">
    <source>
        <dbReference type="SAM" id="Phobius"/>
    </source>
</evidence>
<reference evidence="4 5" key="2">
    <citation type="journal article" date="2013" name="Genome Announc.">
        <title>Genome Sequence of Growth-Improving Paenibacillus mucilaginosus Strain KNP414.</title>
        <authorList>
            <person name="Lu J.J."/>
            <person name="Wang J.F."/>
            <person name="Hu X.F."/>
        </authorList>
    </citation>
    <scope>NUCLEOTIDE SEQUENCE [LARGE SCALE GENOMIC DNA]</scope>
    <source>
        <strain evidence="4 5">KNP414</strain>
    </source>
</reference>
<dbReference type="RefSeq" id="WP_013920226.1">
    <property type="nucleotide sequence ID" value="NC_015690.1"/>
</dbReference>
<gene>
    <name evidence="4" type="ordered locus">KNP414_06561</name>
</gene>
<keyword evidence="4" id="KW-0406">Ion transport</keyword>
<dbReference type="InterPro" id="IPR013099">
    <property type="entry name" value="K_chnl_dom"/>
</dbReference>
<reference evidence="5" key="1">
    <citation type="submission" date="2011-06" db="EMBL/GenBank/DDBJ databases">
        <title>Complete genome sequence of Paenibacillus mucilaginosus KNP414.</title>
        <authorList>
            <person name="Wang J."/>
            <person name="Hu S."/>
            <person name="Hu X."/>
            <person name="Zhang B."/>
            <person name="Dong D."/>
            <person name="Zhang S."/>
            <person name="Zhao K."/>
            <person name="Wu D."/>
        </authorList>
    </citation>
    <scope>NUCLEOTIDE SEQUENCE [LARGE SCALE GENOMIC DNA]</scope>
    <source>
        <strain evidence="5">KNP414</strain>
    </source>
</reference>
<dbReference type="Pfam" id="PF02254">
    <property type="entry name" value="TrkA_N"/>
    <property type="match status" value="1"/>
</dbReference>
<keyword evidence="2" id="KW-0472">Membrane</keyword>
<keyword evidence="2" id="KW-0812">Transmembrane</keyword>
<keyword evidence="4" id="KW-0407">Ion channel</keyword>